<evidence type="ECO:0000313" key="3">
    <source>
        <dbReference type="Proteomes" id="UP000005580"/>
    </source>
</evidence>
<keyword evidence="1" id="KW-0472">Membrane</keyword>
<dbReference type="HOGENOM" id="CLU_189853_0_0_10"/>
<evidence type="ECO:0000256" key="1">
    <source>
        <dbReference type="SAM" id="Phobius"/>
    </source>
</evidence>
<protein>
    <recommendedName>
        <fullName evidence="4">DUF4492 domain-containing protein</fullName>
    </recommendedName>
</protein>
<sequence length="74" mass="8833">MKKSGYIYKVFDLYYDGFRHMTIGKTLWIVILIKLFIMFAVLKVFFFPDFLKEKSNAGHENEYVSKELLERSGK</sequence>
<feature type="transmembrane region" description="Helical" evidence="1">
    <location>
        <begin position="27"/>
        <end position="46"/>
    </location>
</feature>
<proteinExistence type="predicted"/>
<organism evidence="2 3">
    <name type="scientific">Hoylesella oralis ATCC 33269</name>
    <dbReference type="NCBI Taxonomy" id="873533"/>
    <lineage>
        <taxon>Bacteria</taxon>
        <taxon>Pseudomonadati</taxon>
        <taxon>Bacteroidota</taxon>
        <taxon>Bacteroidia</taxon>
        <taxon>Bacteroidales</taxon>
        <taxon>Prevotellaceae</taxon>
        <taxon>Hoylesella</taxon>
    </lineage>
</organism>
<gene>
    <name evidence="2" type="ORF">HMPREF0663_11327</name>
</gene>
<dbReference type="Proteomes" id="UP000005580">
    <property type="component" value="Unassembled WGS sequence"/>
</dbReference>
<keyword evidence="3" id="KW-1185">Reference proteome</keyword>
<dbReference type="RefSeq" id="WP_004368621.1">
    <property type="nucleotide sequence ID" value="NZ_GL833118.1"/>
</dbReference>
<comment type="caution">
    <text evidence="2">The sequence shown here is derived from an EMBL/GenBank/DDBJ whole genome shotgun (WGS) entry which is preliminary data.</text>
</comment>
<accession>E7RQ76</accession>
<dbReference type="InterPro" id="IPR027853">
    <property type="entry name" value="DUF4492"/>
</dbReference>
<keyword evidence="1" id="KW-0812">Transmembrane</keyword>
<dbReference type="AlphaFoldDB" id="E7RQ76"/>
<evidence type="ECO:0000313" key="2">
    <source>
        <dbReference type="EMBL" id="EFZ37269.1"/>
    </source>
</evidence>
<reference evidence="2" key="1">
    <citation type="submission" date="2011-01" db="EMBL/GenBank/DDBJ databases">
        <authorList>
            <person name="Muzny D."/>
            <person name="Qin X."/>
            <person name="Buhay C."/>
            <person name="Dugan-Rocha S."/>
            <person name="Ding Y."/>
            <person name="Chen G."/>
            <person name="Hawes A."/>
            <person name="Holder M."/>
            <person name="Jhangiani S."/>
            <person name="Johnson A."/>
            <person name="Khan Z."/>
            <person name="Li Z."/>
            <person name="Liu W."/>
            <person name="Liu X."/>
            <person name="Perez L."/>
            <person name="Shen H."/>
            <person name="Wang Q."/>
            <person name="Watt J."/>
            <person name="Xi L."/>
            <person name="Xin Y."/>
            <person name="Zhou J."/>
            <person name="Deng J."/>
            <person name="Jiang H."/>
            <person name="Liu Y."/>
            <person name="Qu J."/>
            <person name="Song X.-Z."/>
            <person name="Zhang L."/>
            <person name="Villasana D."/>
            <person name="Johnson A."/>
            <person name="Liu J."/>
            <person name="Liyanage D."/>
            <person name="Lorensuhewa L."/>
            <person name="Robinson T."/>
            <person name="Song A."/>
            <person name="Song B.-B."/>
            <person name="Dinh H."/>
            <person name="Thornton R."/>
            <person name="Coyle M."/>
            <person name="Francisco L."/>
            <person name="Jackson L."/>
            <person name="Javaid M."/>
            <person name="Korchina V."/>
            <person name="Kovar C."/>
            <person name="Mata R."/>
            <person name="Mathew T."/>
            <person name="Ngo R."/>
            <person name="Nguyen L."/>
            <person name="Nguyen N."/>
            <person name="Okwuonu G."/>
            <person name="Ongeri F."/>
            <person name="Pham C."/>
            <person name="Simmons D."/>
            <person name="Wilczek-Boney K."/>
            <person name="Hale W."/>
            <person name="Jakkamsetti A."/>
            <person name="Pham P."/>
            <person name="Ruth R."/>
            <person name="San Lucas F."/>
            <person name="Warren J."/>
            <person name="Zhang J."/>
            <person name="Zhao Z."/>
            <person name="Zhou C."/>
            <person name="Zhu D."/>
            <person name="Lee S."/>
            <person name="Bess C."/>
            <person name="Blankenburg K."/>
            <person name="Forbes L."/>
            <person name="Fu Q."/>
            <person name="Gubbala S."/>
            <person name="Hirani K."/>
            <person name="Jayaseelan J.C."/>
            <person name="Lara F."/>
            <person name="Munidasa M."/>
            <person name="Palculict T."/>
            <person name="Patil S."/>
            <person name="Pu L.-L."/>
            <person name="Saada N."/>
            <person name="Tang L."/>
            <person name="Weissenberger G."/>
            <person name="Zhu Y."/>
            <person name="Hemphill L."/>
            <person name="Shang Y."/>
            <person name="Youmans B."/>
            <person name="Ayvaz T."/>
            <person name="Ross M."/>
            <person name="Santibanez J."/>
            <person name="Aqrawi P."/>
            <person name="Gross S."/>
            <person name="Joshi V."/>
            <person name="Fowler G."/>
            <person name="Nazareth L."/>
            <person name="Reid J."/>
            <person name="Worley K."/>
            <person name="Petrosino J."/>
            <person name="Highlander S."/>
            <person name="Gibbs R."/>
        </authorList>
    </citation>
    <scope>NUCLEOTIDE SEQUENCE [LARGE SCALE GENOMIC DNA]</scope>
    <source>
        <strain evidence="2">ATCC 33269</strain>
    </source>
</reference>
<dbReference type="eggNOG" id="ENOG5032YBB">
    <property type="taxonomic scope" value="Bacteria"/>
</dbReference>
<dbReference type="EMBL" id="AEPE02000004">
    <property type="protein sequence ID" value="EFZ37269.1"/>
    <property type="molecule type" value="Genomic_DNA"/>
</dbReference>
<dbReference type="STRING" id="28134.SAMN05444288_1554"/>
<evidence type="ECO:0008006" key="4">
    <source>
        <dbReference type="Google" id="ProtNLM"/>
    </source>
</evidence>
<dbReference type="Pfam" id="PF14899">
    <property type="entry name" value="DUF4492"/>
    <property type="match status" value="1"/>
</dbReference>
<name>E7RQ76_9BACT</name>
<keyword evidence="1" id="KW-1133">Transmembrane helix</keyword>